<evidence type="ECO:0000259" key="1">
    <source>
        <dbReference type="Pfam" id="PF09353"/>
    </source>
</evidence>
<proteinExistence type="predicted"/>
<comment type="caution">
    <text evidence="2">The sequence shown here is derived from an EMBL/GenBank/DDBJ whole genome shotgun (WGS) entry which is preliminary data.</text>
</comment>
<protein>
    <recommendedName>
        <fullName evidence="1">DUF1995 domain-containing protein</fullName>
    </recommendedName>
</protein>
<feature type="domain" description="DUF1995" evidence="1">
    <location>
        <begin position="106"/>
        <end position="426"/>
    </location>
</feature>
<name>A0AAD8XWH8_9STRA</name>
<dbReference type="InterPro" id="IPR018962">
    <property type="entry name" value="DUF1995"/>
</dbReference>
<organism evidence="2 3">
    <name type="scientific">Skeletonema marinoi</name>
    <dbReference type="NCBI Taxonomy" id="267567"/>
    <lineage>
        <taxon>Eukaryota</taxon>
        <taxon>Sar</taxon>
        <taxon>Stramenopiles</taxon>
        <taxon>Ochrophyta</taxon>
        <taxon>Bacillariophyta</taxon>
        <taxon>Coscinodiscophyceae</taxon>
        <taxon>Thalassiosirophycidae</taxon>
        <taxon>Thalassiosirales</taxon>
        <taxon>Skeletonemataceae</taxon>
        <taxon>Skeletonema</taxon>
        <taxon>Skeletonema marinoi-dohrnii complex</taxon>
    </lineage>
</organism>
<evidence type="ECO:0000313" key="2">
    <source>
        <dbReference type="EMBL" id="KAK1734795.1"/>
    </source>
</evidence>
<dbReference type="AlphaFoldDB" id="A0AAD8XWH8"/>
<keyword evidence="3" id="KW-1185">Reference proteome</keyword>
<dbReference type="EMBL" id="JATAAI010000037">
    <property type="protein sequence ID" value="KAK1734795.1"/>
    <property type="molecule type" value="Genomic_DNA"/>
</dbReference>
<dbReference type="Proteomes" id="UP001224775">
    <property type="component" value="Unassembled WGS sequence"/>
</dbReference>
<gene>
    <name evidence="2" type="ORF">QTG54_014668</name>
</gene>
<evidence type="ECO:0000313" key="3">
    <source>
        <dbReference type="Proteomes" id="UP001224775"/>
    </source>
</evidence>
<accession>A0AAD8XWH8</accession>
<dbReference type="Pfam" id="PF09353">
    <property type="entry name" value="DUF1995"/>
    <property type="match status" value="1"/>
</dbReference>
<sequence>MRRPAMAKVTPPIALLCSTIWAFALSNGCLFVSAWMTGVSRPITSSHHHSTSSIETYTILYSTPDDNDEDNWSLDDTDPSSHDPRLNAMRTMLESSWNDKTMGVVPTSAEKAAEAAADSVANAMAENHNVVMIDLRLPSYDVTEGPKLYDIMAASDFCAYLSDKLREKNLIRKSLVLVRNEKERAEIERVRLQRDEGTTTIDEEVIDDDIDNEKSAAGDDALWGDVGDEKVDDFRAKLMDSWDTPVEIESATKPKSSEAITKKIAGKTQSSHRLWSMIGKTDISSGLDMFDQVIAAADENAILSTTGTEPEDALIILSPYDTTDVIAIRRILARYGQTRTVIIVNSRMEVLPAELSSAVLVYAMMPLIARSRNSGDDSNGLKAVVMRRFPSKWAIYVDVYGDGFVEASDGEDAIVGSSKEFPSPEYIAKAVQKHVEGLK</sequence>
<reference evidence="2" key="1">
    <citation type="submission" date="2023-06" db="EMBL/GenBank/DDBJ databases">
        <title>Survivors Of The Sea: Transcriptome response of Skeletonema marinoi to long-term dormancy.</title>
        <authorList>
            <person name="Pinder M.I.M."/>
            <person name="Kourtchenko O."/>
            <person name="Robertson E.K."/>
            <person name="Larsson T."/>
            <person name="Maumus F."/>
            <person name="Osuna-Cruz C.M."/>
            <person name="Vancaester E."/>
            <person name="Stenow R."/>
            <person name="Vandepoele K."/>
            <person name="Ploug H."/>
            <person name="Bruchert V."/>
            <person name="Godhe A."/>
            <person name="Topel M."/>
        </authorList>
    </citation>
    <scope>NUCLEOTIDE SEQUENCE</scope>
    <source>
        <strain evidence="2">R05AC</strain>
    </source>
</reference>